<comment type="caution">
    <text evidence="7">Lacks conserved residue(s) required for the propagation of feature annotation.</text>
</comment>
<dbReference type="SUPFAM" id="SSF55486">
    <property type="entry name" value="Metalloproteases ('zincins'), catalytic domain"/>
    <property type="match status" value="1"/>
</dbReference>
<dbReference type="Pfam" id="PF01400">
    <property type="entry name" value="Astacin"/>
    <property type="match status" value="1"/>
</dbReference>
<feature type="binding site" evidence="7">
    <location>
        <position position="85"/>
    </location>
    <ligand>
        <name>Zn(2+)</name>
        <dbReference type="ChEBI" id="CHEBI:29105"/>
        <note>catalytic</note>
    </ligand>
</feature>
<dbReference type="InterPro" id="IPR024079">
    <property type="entry name" value="MetalloPept_cat_dom_sf"/>
</dbReference>
<dbReference type="WBParaSite" id="PTRK_0000125800.1">
    <property type="protein sequence ID" value="PTRK_0000125800.1"/>
    <property type="gene ID" value="PTRK_0000125800"/>
</dbReference>
<dbReference type="PANTHER" id="PTHR10127:SF780">
    <property type="entry name" value="METALLOENDOPEPTIDASE"/>
    <property type="match status" value="1"/>
</dbReference>
<dbReference type="Proteomes" id="UP000038045">
    <property type="component" value="Unplaced"/>
</dbReference>
<dbReference type="EC" id="3.4.24.-" evidence="8"/>
<dbReference type="AlphaFoldDB" id="A0A0N4Z2X5"/>
<reference evidence="11" key="1">
    <citation type="submission" date="2017-02" db="UniProtKB">
        <authorList>
            <consortium name="WormBaseParasite"/>
        </authorList>
    </citation>
    <scope>IDENTIFICATION</scope>
</reference>
<evidence type="ECO:0000259" key="9">
    <source>
        <dbReference type="PROSITE" id="PS51864"/>
    </source>
</evidence>
<dbReference type="PROSITE" id="PS00022">
    <property type="entry name" value="EGF_1"/>
    <property type="match status" value="1"/>
</dbReference>
<dbReference type="GO" id="GO:0008270">
    <property type="term" value="F:zinc ion binding"/>
    <property type="evidence" value="ECO:0007669"/>
    <property type="project" value="UniProtKB-UniRule"/>
</dbReference>
<feature type="active site" evidence="7">
    <location>
        <position position="86"/>
    </location>
</feature>
<accession>A0A0N4Z2X5</accession>
<dbReference type="CDD" id="cd04280">
    <property type="entry name" value="ZnMc_astacin_like"/>
    <property type="match status" value="1"/>
</dbReference>
<sequence length="340" mass="38765">MLIFWKFPIEYMIGPGVNETTVRKALEILENETCIPFREVTYFRGPGLYYFNGSGCESFIGMVSDIYPQEISLGPGCDSIVVALHETSHALGMIHEMNRPDRDKYVFINTTNLSPFSAYNFVMNPANKSISYNLTYDMGSAMHYDRFSGTRNGHLVTIPKRRNYLYTIGQTTEMGFNDIKQLNLFYCKTRCYRTLPCKVGGYPNPRNCSECKCPRFYTGQYCERLLPSDSTCGEKKLMAQSEYKTISLEGIKSCYIQIVAPKGHRIKMIVKEAVLKQSFVCQPNSGLEIKRLVDKSVSGIMFCRNVTNIKVYSQKCVVAMRYVGEADSHKVKILYKAIKL</sequence>
<dbReference type="InterPro" id="IPR001506">
    <property type="entry name" value="Peptidase_M12A"/>
</dbReference>
<keyword evidence="3 7" id="KW-0378">Hydrolase</keyword>
<keyword evidence="4 7" id="KW-0862">Zinc</keyword>
<evidence type="ECO:0000256" key="3">
    <source>
        <dbReference type="ARBA" id="ARBA00022801"/>
    </source>
</evidence>
<name>A0A0N4Z2X5_PARTI</name>
<protein>
    <recommendedName>
        <fullName evidence="8">Metalloendopeptidase</fullName>
        <ecNumber evidence="8">3.4.24.-</ecNumber>
    </recommendedName>
</protein>
<feature type="domain" description="Peptidase M12A" evidence="9">
    <location>
        <begin position="1"/>
        <end position="188"/>
    </location>
</feature>
<dbReference type="GO" id="GO:0006508">
    <property type="term" value="P:proteolysis"/>
    <property type="evidence" value="ECO:0007669"/>
    <property type="project" value="UniProtKB-KW"/>
</dbReference>
<dbReference type="STRING" id="131310.A0A0N4Z2X5"/>
<keyword evidence="5 7" id="KW-0482">Metalloprotease</keyword>
<keyword evidence="10" id="KW-1185">Reference proteome</keyword>
<dbReference type="InterPro" id="IPR034035">
    <property type="entry name" value="Astacin-like_dom"/>
</dbReference>
<keyword evidence="1 7" id="KW-0645">Protease</keyword>
<dbReference type="PRINTS" id="PR00480">
    <property type="entry name" value="ASTACIN"/>
</dbReference>
<keyword evidence="2 7" id="KW-0479">Metal-binding</keyword>
<organism evidence="10 11">
    <name type="scientific">Parastrongyloides trichosuri</name>
    <name type="common">Possum-specific nematode worm</name>
    <dbReference type="NCBI Taxonomy" id="131310"/>
    <lineage>
        <taxon>Eukaryota</taxon>
        <taxon>Metazoa</taxon>
        <taxon>Ecdysozoa</taxon>
        <taxon>Nematoda</taxon>
        <taxon>Chromadorea</taxon>
        <taxon>Rhabditida</taxon>
        <taxon>Tylenchina</taxon>
        <taxon>Panagrolaimomorpha</taxon>
        <taxon>Strongyloidoidea</taxon>
        <taxon>Strongyloididae</taxon>
        <taxon>Parastrongyloides</taxon>
    </lineage>
</organism>
<dbReference type="SMART" id="SM00235">
    <property type="entry name" value="ZnMc"/>
    <property type="match status" value="1"/>
</dbReference>
<proteinExistence type="predicted"/>
<dbReference type="InterPro" id="IPR006026">
    <property type="entry name" value="Peptidase_Metallo"/>
</dbReference>
<evidence type="ECO:0000256" key="1">
    <source>
        <dbReference type="ARBA" id="ARBA00022670"/>
    </source>
</evidence>
<feature type="binding site" evidence="7">
    <location>
        <position position="89"/>
    </location>
    <ligand>
        <name>Zn(2+)</name>
        <dbReference type="ChEBI" id="CHEBI:29105"/>
        <note>catalytic</note>
    </ligand>
</feature>
<evidence type="ECO:0000256" key="7">
    <source>
        <dbReference type="PROSITE-ProRule" id="PRU01211"/>
    </source>
</evidence>
<dbReference type="InterPro" id="IPR000742">
    <property type="entry name" value="EGF"/>
</dbReference>
<keyword evidence="6" id="KW-1015">Disulfide bond</keyword>
<evidence type="ECO:0000256" key="4">
    <source>
        <dbReference type="ARBA" id="ARBA00022833"/>
    </source>
</evidence>
<evidence type="ECO:0000256" key="6">
    <source>
        <dbReference type="ARBA" id="ARBA00023157"/>
    </source>
</evidence>
<dbReference type="PROSITE" id="PS51864">
    <property type="entry name" value="ASTACIN"/>
    <property type="match status" value="1"/>
</dbReference>
<evidence type="ECO:0000313" key="11">
    <source>
        <dbReference type="WBParaSite" id="PTRK_0000125800.1"/>
    </source>
</evidence>
<evidence type="ECO:0000256" key="5">
    <source>
        <dbReference type="ARBA" id="ARBA00023049"/>
    </source>
</evidence>
<dbReference type="GO" id="GO:0004222">
    <property type="term" value="F:metalloendopeptidase activity"/>
    <property type="evidence" value="ECO:0007669"/>
    <property type="project" value="UniProtKB-UniRule"/>
</dbReference>
<dbReference type="PANTHER" id="PTHR10127">
    <property type="entry name" value="DISCOIDIN, CUB, EGF, LAMININ , AND ZINC METALLOPROTEASE DOMAIN CONTAINING"/>
    <property type="match status" value="1"/>
</dbReference>
<evidence type="ECO:0000256" key="8">
    <source>
        <dbReference type="RuleBase" id="RU361183"/>
    </source>
</evidence>
<evidence type="ECO:0000313" key="10">
    <source>
        <dbReference type="Proteomes" id="UP000038045"/>
    </source>
</evidence>
<comment type="cofactor">
    <cofactor evidence="7 8">
        <name>Zn(2+)</name>
        <dbReference type="ChEBI" id="CHEBI:29105"/>
    </cofactor>
    <text evidence="7 8">Binds 1 zinc ion per subunit.</text>
</comment>
<evidence type="ECO:0000256" key="2">
    <source>
        <dbReference type="ARBA" id="ARBA00022723"/>
    </source>
</evidence>
<dbReference type="Gene3D" id="3.40.390.10">
    <property type="entry name" value="Collagenase (Catalytic Domain)"/>
    <property type="match status" value="1"/>
</dbReference>
<feature type="binding site" evidence="7">
    <location>
        <position position="95"/>
    </location>
    <ligand>
        <name>Zn(2+)</name>
        <dbReference type="ChEBI" id="CHEBI:29105"/>
        <note>catalytic</note>
    </ligand>
</feature>